<reference evidence="3" key="1">
    <citation type="submission" date="2023-07" db="EMBL/GenBank/DDBJ databases">
        <title>30 novel species of actinomycetes from the DSMZ collection.</title>
        <authorList>
            <person name="Nouioui I."/>
        </authorList>
    </citation>
    <scope>NUCLEOTIDE SEQUENCE [LARGE SCALE GENOMIC DNA]</scope>
    <source>
        <strain evidence="3">DSM 41770</strain>
    </source>
</reference>
<accession>A0ABU2RLB4</accession>
<proteinExistence type="predicted"/>
<dbReference type="RefSeq" id="WP_311657800.1">
    <property type="nucleotide sequence ID" value="NZ_JAVREX010000007.1"/>
</dbReference>
<dbReference type="Proteomes" id="UP001183777">
    <property type="component" value="Unassembled WGS sequence"/>
</dbReference>
<feature type="region of interest" description="Disordered" evidence="1">
    <location>
        <begin position="1"/>
        <end position="49"/>
    </location>
</feature>
<name>A0ABU2RLB4_9ACTN</name>
<evidence type="ECO:0000256" key="1">
    <source>
        <dbReference type="SAM" id="MobiDB-lite"/>
    </source>
</evidence>
<comment type="caution">
    <text evidence="2">The sequence shown here is derived from an EMBL/GenBank/DDBJ whole genome shotgun (WGS) entry which is preliminary data.</text>
</comment>
<evidence type="ECO:0000313" key="3">
    <source>
        <dbReference type="Proteomes" id="UP001183777"/>
    </source>
</evidence>
<gene>
    <name evidence="2" type="ORF">RM649_18645</name>
</gene>
<keyword evidence="3" id="KW-1185">Reference proteome</keyword>
<sequence>MTWRGSARVTWRKPSRAVGDQRLAQGAQEKKLRAALHASSGGRGGYVEVRPEEYPDVPQARAARIAWETGLRAEAFGNRGSWRFGETVIEKVAWH</sequence>
<protein>
    <submittedName>
        <fullName evidence="2">Uncharacterized protein</fullName>
    </submittedName>
</protein>
<dbReference type="EMBL" id="JAVREX010000007">
    <property type="protein sequence ID" value="MDT0429652.1"/>
    <property type="molecule type" value="Genomic_DNA"/>
</dbReference>
<organism evidence="2 3">
    <name type="scientific">Streptomyces salyersiae</name>
    <dbReference type="NCBI Taxonomy" id="3075530"/>
    <lineage>
        <taxon>Bacteria</taxon>
        <taxon>Bacillati</taxon>
        <taxon>Actinomycetota</taxon>
        <taxon>Actinomycetes</taxon>
        <taxon>Kitasatosporales</taxon>
        <taxon>Streptomycetaceae</taxon>
        <taxon>Streptomyces</taxon>
    </lineage>
</organism>
<evidence type="ECO:0000313" key="2">
    <source>
        <dbReference type="EMBL" id="MDT0429652.1"/>
    </source>
</evidence>